<dbReference type="EMBL" id="JAAWVO010005441">
    <property type="protein sequence ID" value="MBN3312445.1"/>
    <property type="molecule type" value="Genomic_DNA"/>
</dbReference>
<keyword evidence="2" id="KW-0812">Transmembrane</keyword>
<evidence type="ECO:0000256" key="5">
    <source>
        <dbReference type="SAM" id="SignalP"/>
    </source>
</evidence>
<comment type="subcellular location">
    <subcellularLocation>
        <location evidence="1">Membrane</location>
    </subcellularLocation>
</comment>
<dbReference type="InterPro" id="IPR036179">
    <property type="entry name" value="Ig-like_dom_sf"/>
</dbReference>
<feature type="non-terminal residue" evidence="7">
    <location>
        <position position="1"/>
    </location>
</feature>
<protein>
    <submittedName>
        <fullName evidence="7">PIGR protein</fullName>
    </submittedName>
</protein>
<feature type="signal peptide" evidence="5">
    <location>
        <begin position="1"/>
        <end position="15"/>
    </location>
</feature>
<dbReference type="CDD" id="cd05716">
    <property type="entry name" value="IgV_pIgR_like"/>
    <property type="match status" value="2"/>
</dbReference>
<dbReference type="InterPro" id="IPR013106">
    <property type="entry name" value="Ig_V-set"/>
</dbReference>
<gene>
    <name evidence="7" type="primary">Pigr</name>
    <name evidence="7" type="ORF">GTO95_0015653</name>
</gene>
<feature type="non-terminal residue" evidence="7">
    <location>
        <position position="319"/>
    </location>
</feature>
<dbReference type="SUPFAM" id="SSF48726">
    <property type="entry name" value="Immunoglobulin"/>
    <property type="match status" value="2"/>
</dbReference>
<feature type="chain" id="PRO_5035163204" evidence="5">
    <location>
        <begin position="16"/>
        <end position="319"/>
    </location>
</feature>
<evidence type="ECO:0000256" key="4">
    <source>
        <dbReference type="SAM" id="MobiDB-lite"/>
    </source>
</evidence>
<dbReference type="InterPro" id="IPR003599">
    <property type="entry name" value="Ig_sub"/>
</dbReference>
<proteinExistence type="predicted"/>
<keyword evidence="5" id="KW-0732">Signal</keyword>
<dbReference type="Pfam" id="PF07686">
    <property type="entry name" value="V-set"/>
    <property type="match status" value="2"/>
</dbReference>
<evidence type="ECO:0000256" key="2">
    <source>
        <dbReference type="ARBA" id="ARBA00022692"/>
    </source>
</evidence>
<name>A0A8J7NIE5_ATRSP</name>
<keyword evidence="3" id="KW-0472">Membrane</keyword>
<dbReference type="Proteomes" id="UP000736164">
    <property type="component" value="Unassembled WGS sequence"/>
</dbReference>
<dbReference type="GO" id="GO:0005886">
    <property type="term" value="C:plasma membrane"/>
    <property type="evidence" value="ECO:0007669"/>
    <property type="project" value="TreeGrafter"/>
</dbReference>
<keyword evidence="8" id="KW-1185">Reference proteome</keyword>
<dbReference type="SMART" id="SM00409">
    <property type="entry name" value="IG"/>
    <property type="match status" value="2"/>
</dbReference>
<dbReference type="AlphaFoldDB" id="A0A8J7NIE5"/>
<dbReference type="InterPro" id="IPR050671">
    <property type="entry name" value="CD300_family_receptors"/>
</dbReference>
<comment type="caution">
    <text evidence="7">The sequence shown here is derived from an EMBL/GenBank/DDBJ whole genome shotgun (WGS) entry which is preliminary data.</text>
</comment>
<sequence length="319" mass="35076">MNLLAVLAILSGAHSLSVVGPEEVRSWVHDAVTVHCRYSQRYRGHVKYWCKGRFPVSCPALVKTDGSVTHKRTSIRDDQSEGEFTVTMKNLSVEDDGWYHCGISVPGVSSGDETASVYISVRDPSTPGLQSPGKVSVQLSSSATVRCSYSAGYKSNNKYWCRGAKRADCSTVVNTEDHRREGRTSIRDDPAQRTFTVTISDLSLEDEGWYWCGIERSFSFSDELAPVFLTVTDTRPSAPKPGMTEGTEITTTGFTETSPVTSGYLTETEVHTSPATEEPRIAVWSVVRWLLFCVMLAGPVTVTCWQTGTRRTCPPAAHT</sequence>
<dbReference type="PROSITE" id="PS50835">
    <property type="entry name" value="IG_LIKE"/>
    <property type="match status" value="1"/>
</dbReference>
<dbReference type="GO" id="GO:0004888">
    <property type="term" value="F:transmembrane signaling receptor activity"/>
    <property type="evidence" value="ECO:0007669"/>
    <property type="project" value="TreeGrafter"/>
</dbReference>
<accession>A0A8J7NIE5</accession>
<feature type="compositionally biased region" description="Low complexity" evidence="4">
    <location>
        <begin position="242"/>
        <end position="257"/>
    </location>
</feature>
<dbReference type="SMART" id="SM00406">
    <property type="entry name" value="IGv"/>
    <property type="match status" value="2"/>
</dbReference>
<organism evidence="7 8">
    <name type="scientific">Atractosteus spatula</name>
    <name type="common">Alligator gar</name>
    <name type="synonym">Lepisosteus spatula</name>
    <dbReference type="NCBI Taxonomy" id="7917"/>
    <lineage>
        <taxon>Eukaryota</taxon>
        <taxon>Metazoa</taxon>
        <taxon>Chordata</taxon>
        <taxon>Craniata</taxon>
        <taxon>Vertebrata</taxon>
        <taxon>Euteleostomi</taxon>
        <taxon>Actinopterygii</taxon>
        <taxon>Neopterygii</taxon>
        <taxon>Holostei</taxon>
        <taxon>Semionotiformes</taxon>
        <taxon>Lepisosteidae</taxon>
        <taxon>Atractosteus</taxon>
    </lineage>
</organism>
<dbReference type="PANTHER" id="PTHR11860:SF111">
    <property type="entry name" value="IMMUNOGLOBULIN SUBTYPE DOMAIN-CONTAINING PROTEIN"/>
    <property type="match status" value="1"/>
</dbReference>
<evidence type="ECO:0000259" key="6">
    <source>
        <dbReference type="PROSITE" id="PS50835"/>
    </source>
</evidence>
<dbReference type="InterPro" id="IPR013783">
    <property type="entry name" value="Ig-like_fold"/>
</dbReference>
<evidence type="ECO:0000313" key="7">
    <source>
        <dbReference type="EMBL" id="MBN3312445.1"/>
    </source>
</evidence>
<evidence type="ECO:0000256" key="3">
    <source>
        <dbReference type="ARBA" id="ARBA00023136"/>
    </source>
</evidence>
<evidence type="ECO:0000313" key="8">
    <source>
        <dbReference type="Proteomes" id="UP000736164"/>
    </source>
</evidence>
<feature type="region of interest" description="Disordered" evidence="4">
    <location>
        <begin position="235"/>
        <end position="260"/>
    </location>
</feature>
<evidence type="ECO:0000256" key="1">
    <source>
        <dbReference type="ARBA" id="ARBA00004370"/>
    </source>
</evidence>
<dbReference type="InterPro" id="IPR007110">
    <property type="entry name" value="Ig-like_dom"/>
</dbReference>
<dbReference type="Gene3D" id="2.60.40.10">
    <property type="entry name" value="Immunoglobulins"/>
    <property type="match status" value="2"/>
</dbReference>
<reference evidence="7" key="1">
    <citation type="journal article" date="2021" name="Cell">
        <title>Tracing the genetic footprints of vertebrate landing in non-teleost ray-finned fishes.</title>
        <authorList>
            <person name="Bi X."/>
            <person name="Wang K."/>
            <person name="Yang L."/>
            <person name="Pan H."/>
            <person name="Jiang H."/>
            <person name="Wei Q."/>
            <person name="Fang M."/>
            <person name="Yu H."/>
            <person name="Zhu C."/>
            <person name="Cai Y."/>
            <person name="He Y."/>
            <person name="Gan X."/>
            <person name="Zeng H."/>
            <person name="Yu D."/>
            <person name="Zhu Y."/>
            <person name="Jiang H."/>
            <person name="Qiu Q."/>
            <person name="Yang H."/>
            <person name="Zhang Y.E."/>
            <person name="Wang W."/>
            <person name="Zhu M."/>
            <person name="He S."/>
            <person name="Zhang G."/>
        </authorList>
    </citation>
    <scope>NUCLEOTIDE SEQUENCE</scope>
    <source>
        <strain evidence="7">Allg_001</strain>
    </source>
</reference>
<dbReference type="PANTHER" id="PTHR11860">
    <property type="entry name" value="POLYMERIC-IMMUNOGLOBULIN RECEPTOR"/>
    <property type="match status" value="1"/>
</dbReference>
<feature type="domain" description="Ig-like" evidence="6">
    <location>
        <begin position="124"/>
        <end position="232"/>
    </location>
</feature>